<accession>A0A0F4KP38</accession>
<dbReference type="PANTHER" id="PTHR43124">
    <property type="entry name" value="PURINE EFFLUX PUMP PBUE"/>
    <property type="match status" value="1"/>
</dbReference>
<evidence type="ECO:0000256" key="4">
    <source>
        <dbReference type="ARBA" id="ARBA00022692"/>
    </source>
</evidence>
<feature type="transmembrane region" description="Helical" evidence="7">
    <location>
        <begin position="336"/>
        <end position="356"/>
    </location>
</feature>
<proteinExistence type="predicted"/>
<evidence type="ECO:0000256" key="1">
    <source>
        <dbReference type="ARBA" id="ARBA00004651"/>
    </source>
</evidence>
<evidence type="ECO:0000256" key="7">
    <source>
        <dbReference type="SAM" id="Phobius"/>
    </source>
</evidence>
<evidence type="ECO:0000256" key="2">
    <source>
        <dbReference type="ARBA" id="ARBA00022448"/>
    </source>
</evidence>
<feature type="transmembrane region" description="Helical" evidence="7">
    <location>
        <begin position="40"/>
        <end position="62"/>
    </location>
</feature>
<evidence type="ECO:0000256" key="6">
    <source>
        <dbReference type="ARBA" id="ARBA00023136"/>
    </source>
</evidence>
<comment type="caution">
    <text evidence="9">The sequence shown here is derived from an EMBL/GenBank/DDBJ whole genome shotgun (WGS) entry which is preliminary data.</text>
</comment>
<organism evidence="9 10">
    <name type="scientific">Bombilactobacillus mellis</name>
    <dbReference type="NCBI Taxonomy" id="1218508"/>
    <lineage>
        <taxon>Bacteria</taxon>
        <taxon>Bacillati</taxon>
        <taxon>Bacillota</taxon>
        <taxon>Bacilli</taxon>
        <taxon>Lactobacillales</taxon>
        <taxon>Lactobacillaceae</taxon>
        <taxon>Bombilactobacillus</taxon>
    </lineage>
</organism>
<reference evidence="9 10" key="1">
    <citation type="submission" date="2014-12" db="EMBL/GenBank/DDBJ databases">
        <title>Comparative genomics of the lactic acid bacteria isolated from the honey bee gut.</title>
        <authorList>
            <person name="Ellegaard K.M."/>
            <person name="Tamarit D."/>
            <person name="Javelind E."/>
            <person name="Olofsson T."/>
            <person name="Andersson S.G."/>
            <person name="Vasquez A."/>
        </authorList>
    </citation>
    <scope>NUCLEOTIDE SEQUENCE [LARGE SCALE GENOMIC DNA]</scope>
    <source>
        <strain evidence="9 10">Hon2</strain>
    </source>
</reference>
<dbReference type="Proteomes" id="UP000033695">
    <property type="component" value="Unassembled WGS sequence"/>
</dbReference>
<dbReference type="OrthoDB" id="9773404at2"/>
<evidence type="ECO:0000256" key="5">
    <source>
        <dbReference type="ARBA" id="ARBA00022989"/>
    </source>
</evidence>
<dbReference type="InterPro" id="IPR050189">
    <property type="entry name" value="MFS_Efflux_Transporters"/>
</dbReference>
<evidence type="ECO:0000259" key="8">
    <source>
        <dbReference type="PROSITE" id="PS50850"/>
    </source>
</evidence>
<protein>
    <submittedName>
        <fullName evidence="9">Major facilitator family transporter</fullName>
    </submittedName>
</protein>
<keyword evidence="2" id="KW-0813">Transport</keyword>
<feature type="transmembrane region" description="Helical" evidence="7">
    <location>
        <begin position="74"/>
        <end position="97"/>
    </location>
</feature>
<feature type="transmembrane region" description="Helical" evidence="7">
    <location>
        <begin position="131"/>
        <end position="151"/>
    </location>
</feature>
<evidence type="ECO:0000256" key="3">
    <source>
        <dbReference type="ARBA" id="ARBA00022475"/>
    </source>
</evidence>
<feature type="transmembrane region" description="Helical" evidence="7">
    <location>
        <begin position="163"/>
        <end position="182"/>
    </location>
</feature>
<keyword evidence="6 7" id="KW-0472">Membrane</keyword>
<gene>
    <name evidence="9" type="ORF">JG29_15260</name>
</gene>
<evidence type="ECO:0000313" key="10">
    <source>
        <dbReference type="Proteomes" id="UP000033695"/>
    </source>
</evidence>
<dbReference type="STRING" id="1218508.JG29_15260"/>
<name>A0A0F4KP38_9LACO</name>
<dbReference type="Pfam" id="PF07690">
    <property type="entry name" value="MFS_1"/>
    <property type="match status" value="1"/>
</dbReference>
<keyword evidence="4 7" id="KW-0812">Transmembrane</keyword>
<feature type="transmembrane region" description="Helical" evidence="7">
    <location>
        <begin position="362"/>
        <end position="388"/>
    </location>
</feature>
<keyword evidence="3" id="KW-1003">Cell membrane</keyword>
<feature type="transmembrane region" description="Helical" evidence="7">
    <location>
        <begin position="277"/>
        <end position="296"/>
    </location>
</feature>
<dbReference type="PATRIC" id="fig|1218508.4.peg.1519"/>
<dbReference type="PANTHER" id="PTHR43124:SF3">
    <property type="entry name" value="CHLORAMPHENICOL EFFLUX PUMP RV0191"/>
    <property type="match status" value="1"/>
</dbReference>
<keyword evidence="10" id="KW-1185">Reference proteome</keyword>
<dbReference type="GO" id="GO:0005886">
    <property type="term" value="C:plasma membrane"/>
    <property type="evidence" value="ECO:0007669"/>
    <property type="project" value="UniProtKB-SubCell"/>
</dbReference>
<dbReference type="PROSITE" id="PS50850">
    <property type="entry name" value="MFS"/>
    <property type="match status" value="1"/>
</dbReference>
<sequence>MKQKPWFKFFLLYLGGVTISLSQLKIVPILTTINRNFHLSLSASAWLMSIFTFSAVFLALPGGSIIDKLGPKKLLLGLFGCLILGNFLGIIAHNYFWLLFSRFIEGIPFALIIMVGIVLINKWFPETGSGLATGIWGTFSAAGSLIAMNIFQPLAQKGGLKAPWIFTLCLALLLLILYAYFIESDSTNIQAKQKISFHQQLQPLLKNTRIWTLALAQGAMAFVLYAFITIYPLLFTSFYHLANSQANFLASLFGLFGVPFGLLAGYLMDKFPHHGPVITLTAFILMTLSCLPMLNLQGFASYVLQVFCLSATIMMASSCVMVLVPKTVNSNQLVGYAVSFVNFLYYIGIIIGTPIVTKMIEISWLTACLLLGGVCLLGTISIFIFIILTKRKELNS</sequence>
<feature type="transmembrane region" description="Helical" evidence="7">
    <location>
        <begin position="246"/>
        <end position="265"/>
    </location>
</feature>
<feature type="transmembrane region" description="Helical" evidence="7">
    <location>
        <begin position="210"/>
        <end position="234"/>
    </location>
</feature>
<evidence type="ECO:0000313" key="9">
    <source>
        <dbReference type="EMBL" id="KJY48180.1"/>
    </source>
</evidence>
<dbReference type="GO" id="GO:0022857">
    <property type="term" value="F:transmembrane transporter activity"/>
    <property type="evidence" value="ECO:0007669"/>
    <property type="project" value="InterPro"/>
</dbReference>
<feature type="transmembrane region" description="Helical" evidence="7">
    <location>
        <begin position="103"/>
        <end position="124"/>
    </location>
</feature>
<dbReference type="InterPro" id="IPR020846">
    <property type="entry name" value="MFS_dom"/>
</dbReference>
<dbReference type="EMBL" id="JXBZ01000010">
    <property type="protein sequence ID" value="KJY48180.1"/>
    <property type="molecule type" value="Genomic_DNA"/>
</dbReference>
<feature type="domain" description="Major facilitator superfamily (MFS) profile" evidence="8">
    <location>
        <begin position="8"/>
        <end position="390"/>
    </location>
</feature>
<dbReference type="Gene3D" id="1.20.1250.20">
    <property type="entry name" value="MFS general substrate transporter like domains"/>
    <property type="match status" value="2"/>
</dbReference>
<dbReference type="InterPro" id="IPR011701">
    <property type="entry name" value="MFS"/>
</dbReference>
<comment type="subcellular location">
    <subcellularLocation>
        <location evidence="1">Cell membrane</location>
        <topology evidence="1">Multi-pass membrane protein</topology>
    </subcellularLocation>
</comment>
<dbReference type="HOGENOM" id="CLU_001265_63_0_9"/>
<dbReference type="InterPro" id="IPR036259">
    <property type="entry name" value="MFS_trans_sf"/>
</dbReference>
<dbReference type="RefSeq" id="WP_045923346.1">
    <property type="nucleotide sequence ID" value="NZ_JAAEDY010000007.1"/>
</dbReference>
<dbReference type="AlphaFoldDB" id="A0A0F4KP38"/>
<feature type="transmembrane region" description="Helical" evidence="7">
    <location>
        <begin position="302"/>
        <end position="324"/>
    </location>
</feature>
<keyword evidence="5 7" id="KW-1133">Transmembrane helix</keyword>
<dbReference type="SUPFAM" id="SSF103473">
    <property type="entry name" value="MFS general substrate transporter"/>
    <property type="match status" value="1"/>
</dbReference>